<dbReference type="InParanoid" id="A0A674ERD6"/>
<dbReference type="Proteomes" id="UP000472277">
    <property type="component" value="Chromosome 30"/>
</dbReference>
<dbReference type="Ensembl" id="ENSSTUT00000118365.1">
    <property type="protein sequence ID" value="ENSSTUP00000110565.1"/>
    <property type="gene ID" value="ENSSTUG00000049027.1"/>
</dbReference>
<sequence length="171" mass="18302">VSSGSAQAQPSLNTESGLFHHATGLPPLLSSPLLPPGSRARLPGLGYSSSTHNTATEALAHPKFGCINAHIQIYTHDGPKIHFAVVDSGSHSDPKCKVPEPSHRSKTFEWMKVKRSQPRTAKMRMACGLSIVARGSVWTEEVVVTTEGYQGPTSPQNSSRSSRRISTSTST</sequence>
<evidence type="ECO:0000256" key="1">
    <source>
        <dbReference type="SAM" id="MobiDB-lite"/>
    </source>
</evidence>
<organism evidence="2 3">
    <name type="scientific">Salmo trutta</name>
    <name type="common">Brown trout</name>
    <dbReference type="NCBI Taxonomy" id="8032"/>
    <lineage>
        <taxon>Eukaryota</taxon>
        <taxon>Metazoa</taxon>
        <taxon>Chordata</taxon>
        <taxon>Craniata</taxon>
        <taxon>Vertebrata</taxon>
        <taxon>Euteleostomi</taxon>
        <taxon>Actinopterygii</taxon>
        <taxon>Neopterygii</taxon>
        <taxon>Teleostei</taxon>
        <taxon>Protacanthopterygii</taxon>
        <taxon>Salmoniformes</taxon>
        <taxon>Salmonidae</taxon>
        <taxon>Salmoninae</taxon>
        <taxon>Salmo</taxon>
    </lineage>
</organism>
<name>A0A674ERD6_SALTR</name>
<accession>A0A674ERD6</accession>
<reference evidence="2" key="1">
    <citation type="submission" date="2025-08" db="UniProtKB">
        <authorList>
            <consortium name="Ensembl"/>
        </authorList>
    </citation>
    <scope>IDENTIFICATION</scope>
</reference>
<reference evidence="2" key="2">
    <citation type="submission" date="2025-09" db="UniProtKB">
        <authorList>
            <consortium name="Ensembl"/>
        </authorList>
    </citation>
    <scope>IDENTIFICATION</scope>
</reference>
<feature type="compositionally biased region" description="Low complexity" evidence="1">
    <location>
        <begin position="158"/>
        <end position="171"/>
    </location>
</feature>
<proteinExistence type="predicted"/>
<protein>
    <submittedName>
        <fullName evidence="2">Uncharacterized protein</fullName>
    </submittedName>
</protein>
<feature type="region of interest" description="Disordered" evidence="1">
    <location>
        <begin position="146"/>
        <end position="171"/>
    </location>
</feature>
<dbReference type="AlphaFoldDB" id="A0A674ERD6"/>
<keyword evidence="3" id="KW-1185">Reference proteome</keyword>
<evidence type="ECO:0000313" key="2">
    <source>
        <dbReference type="Ensembl" id="ENSSTUP00000110565.1"/>
    </source>
</evidence>
<evidence type="ECO:0000313" key="3">
    <source>
        <dbReference type="Proteomes" id="UP000472277"/>
    </source>
</evidence>
<dbReference type="GeneTree" id="ENSGT00990000208196"/>